<dbReference type="EMBL" id="BAAAQX010000038">
    <property type="protein sequence ID" value="GAA2214086.1"/>
    <property type="molecule type" value="Genomic_DNA"/>
</dbReference>
<evidence type="ECO:0000256" key="2">
    <source>
        <dbReference type="ARBA" id="ARBA00023125"/>
    </source>
</evidence>
<protein>
    <submittedName>
        <fullName evidence="5">AraC family transcriptional regulator</fullName>
    </submittedName>
</protein>
<keyword evidence="3" id="KW-0804">Transcription</keyword>
<dbReference type="Proteomes" id="UP001499843">
    <property type="component" value="Unassembled WGS sequence"/>
</dbReference>
<evidence type="ECO:0000313" key="5">
    <source>
        <dbReference type="EMBL" id="GAA2214086.1"/>
    </source>
</evidence>
<dbReference type="SUPFAM" id="SSF46689">
    <property type="entry name" value="Homeodomain-like"/>
    <property type="match status" value="2"/>
</dbReference>
<evidence type="ECO:0000313" key="6">
    <source>
        <dbReference type="Proteomes" id="UP001499843"/>
    </source>
</evidence>
<organism evidence="5 6">
    <name type="scientific">Nonomuraea monospora</name>
    <dbReference type="NCBI Taxonomy" id="568818"/>
    <lineage>
        <taxon>Bacteria</taxon>
        <taxon>Bacillati</taxon>
        <taxon>Actinomycetota</taxon>
        <taxon>Actinomycetes</taxon>
        <taxon>Streptosporangiales</taxon>
        <taxon>Streptosporangiaceae</taxon>
        <taxon>Nonomuraea</taxon>
    </lineage>
</organism>
<dbReference type="PROSITE" id="PS00041">
    <property type="entry name" value="HTH_ARAC_FAMILY_1"/>
    <property type="match status" value="1"/>
</dbReference>
<dbReference type="InterPro" id="IPR018062">
    <property type="entry name" value="HTH_AraC-typ_CS"/>
</dbReference>
<feature type="domain" description="HTH araC/xylS-type" evidence="4">
    <location>
        <begin position="217"/>
        <end position="315"/>
    </location>
</feature>
<gene>
    <name evidence="5" type="ORF">GCM10009850_095500</name>
</gene>
<proteinExistence type="predicted"/>
<keyword evidence="2" id="KW-0238">DNA-binding</keyword>
<dbReference type="PANTHER" id="PTHR46796">
    <property type="entry name" value="HTH-TYPE TRANSCRIPTIONAL ACTIVATOR RHAS-RELATED"/>
    <property type="match status" value="1"/>
</dbReference>
<accession>A0ABN3CX42</accession>
<reference evidence="5 6" key="1">
    <citation type="journal article" date="2019" name="Int. J. Syst. Evol. Microbiol.">
        <title>The Global Catalogue of Microorganisms (GCM) 10K type strain sequencing project: providing services to taxonomists for standard genome sequencing and annotation.</title>
        <authorList>
            <consortium name="The Broad Institute Genomics Platform"/>
            <consortium name="The Broad Institute Genome Sequencing Center for Infectious Disease"/>
            <person name="Wu L."/>
            <person name="Ma J."/>
        </authorList>
    </citation>
    <scope>NUCLEOTIDE SEQUENCE [LARGE SCALE GENOMIC DNA]</scope>
    <source>
        <strain evidence="5 6">JCM 16114</strain>
    </source>
</reference>
<dbReference type="Pfam" id="PF12833">
    <property type="entry name" value="HTH_18"/>
    <property type="match status" value="1"/>
</dbReference>
<dbReference type="SMART" id="SM00342">
    <property type="entry name" value="HTH_ARAC"/>
    <property type="match status" value="1"/>
</dbReference>
<keyword evidence="6" id="KW-1185">Reference proteome</keyword>
<dbReference type="PANTHER" id="PTHR46796:SF13">
    <property type="entry name" value="HTH-TYPE TRANSCRIPTIONAL ACTIVATOR RHAS"/>
    <property type="match status" value="1"/>
</dbReference>
<dbReference type="PROSITE" id="PS01124">
    <property type="entry name" value="HTH_ARAC_FAMILY_2"/>
    <property type="match status" value="1"/>
</dbReference>
<dbReference type="Pfam" id="PF12852">
    <property type="entry name" value="Cupin_6"/>
    <property type="match status" value="1"/>
</dbReference>
<evidence type="ECO:0000259" key="4">
    <source>
        <dbReference type="PROSITE" id="PS01124"/>
    </source>
</evidence>
<dbReference type="InterPro" id="IPR018060">
    <property type="entry name" value="HTH_AraC"/>
</dbReference>
<keyword evidence="1" id="KW-0805">Transcription regulation</keyword>
<dbReference type="InterPro" id="IPR050204">
    <property type="entry name" value="AraC_XylS_family_regulators"/>
</dbReference>
<evidence type="ECO:0000256" key="1">
    <source>
        <dbReference type="ARBA" id="ARBA00023015"/>
    </source>
</evidence>
<evidence type="ECO:0000256" key="3">
    <source>
        <dbReference type="ARBA" id="ARBA00023163"/>
    </source>
</evidence>
<name>A0ABN3CX42_9ACTN</name>
<dbReference type="Gene3D" id="1.10.10.60">
    <property type="entry name" value="Homeodomain-like"/>
    <property type="match status" value="2"/>
</dbReference>
<comment type="caution">
    <text evidence="5">The sequence shown here is derived from an EMBL/GenBank/DDBJ whole genome shotgun (WGS) entry which is preliminary data.</text>
</comment>
<dbReference type="InterPro" id="IPR032783">
    <property type="entry name" value="AraC_lig"/>
</dbReference>
<dbReference type="InterPro" id="IPR009057">
    <property type="entry name" value="Homeodomain-like_sf"/>
</dbReference>
<sequence length="317" mass="34295">MRSAIPYAIVYPMDQLAALLDGPRARGAFLLRSILHPPWSLRIQDEAPLSVIAQVRGDSWIMFDDAEPVRLAPGQVAIARGPEPYTVADEPGTRPQVVIHPGQHCTTLDGEVLYASLDLGIRTWGNSTDGDTVLLTGTYNLEGEVSRRLLEALPQLIVEPGGPIIGLLGAEIVKDEPGQEAVLDRLLDLLLIAVLRAHFATHEAPAWYRAMSDPVVGKAMRMLHNNPAHPWTVAALAAEVGVSRAALARRFTELVGEPPMSFLTDWRLALAADLLREPDATIGSVARKVGYGSPFALSAAFKRVRGVSPQEHRAAAK</sequence>